<feature type="domain" description="Ribbon-helix-helix protein CopG" evidence="2">
    <location>
        <begin position="100"/>
        <end position="136"/>
    </location>
</feature>
<dbReference type="Proteomes" id="UP000242972">
    <property type="component" value="Unassembled WGS sequence"/>
</dbReference>
<proteinExistence type="predicted"/>
<dbReference type="AlphaFoldDB" id="A0A2T2WQA8"/>
<dbReference type="InterPro" id="IPR002145">
    <property type="entry name" value="CopG"/>
</dbReference>
<sequence>MGNTMQYRGSTRRGKISFLTKPNNTKGMHPMQPHKYWSLEPFVRRTVYLPPSMMDQVRTLAQKAEVPVSEILRRAIDHALDHRDVLPSDSHESPTASAFVYLPRALDARLTLAARTMGHSKTAMMRRLVLFYIEREAWRHGQRD</sequence>
<dbReference type="Pfam" id="PF01402">
    <property type="entry name" value="RHH_1"/>
    <property type="match status" value="2"/>
</dbReference>
<dbReference type="GO" id="GO:0006355">
    <property type="term" value="P:regulation of DNA-templated transcription"/>
    <property type="evidence" value="ECO:0007669"/>
    <property type="project" value="InterPro"/>
</dbReference>
<protein>
    <recommendedName>
        <fullName evidence="2">Ribbon-helix-helix protein CopG domain-containing protein</fullName>
    </recommendedName>
</protein>
<dbReference type="InterPro" id="IPR010985">
    <property type="entry name" value="Ribbon_hlx_hlx"/>
</dbReference>
<comment type="caution">
    <text evidence="3">The sequence shown here is derived from an EMBL/GenBank/DDBJ whole genome shotgun (WGS) entry which is preliminary data.</text>
</comment>
<evidence type="ECO:0000313" key="4">
    <source>
        <dbReference type="Proteomes" id="UP000242972"/>
    </source>
</evidence>
<evidence type="ECO:0000313" key="3">
    <source>
        <dbReference type="EMBL" id="PSR24421.1"/>
    </source>
</evidence>
<dbReference type="EMBL" id="PXYW01000178">
    <property type="protein sequence ID" value="PSR24421.1"/>
    <property type="molecule type" value="Genomic_DNA"/>
</dbReference>
<feature type="region of interest" description="Disordered" evidence="1">
    <location>
        <begin position="1"/>
        <end position="27"/>
    </location>
</feature>
<reference evidence="3 4" key="1">
    <citation type="journal article" date="2014" name="BMC Genomics">
        <title>Comparison of environmental and isolate Sulfobacillus genomes reveals diverse carbon, sulfur, nitrogen, and hydrogen metabolisms.</title>
        <authorList>
            <person name="Justice N.B."/>
            <person name="Norman A."/>
            <person name="Brown C.T."/>
            <person name="Singh A."/>
            <person name="Thomas B.C."/>
            <person name="Banfield J.F."/>
        </authorList>
    </citation>
    <scope>NUCLEOTIDE SEQUENCE [LARGE SCALE GENOMIC DNA]</scope>
    <source>
        <strain evidence="3">AMDSBA4</strain>
    </source>
</reference>
<evidence type="ECO:0000259" key="2">
    <source>
        <dbReference type="Pfam" id="PF01402"/>
    </source>
</evidence>
<evidence type="ECO:0000256" key="1">
    <source>
        <dbReference type="SAM" id="MobiDB-lite"/>
    </source>
</evidence>
<dbReference type="SUPFAM" id="SSF47598">
    <property type="entry name" value="Ribbon-helix-helix"/>
    <property type="match status" value="1"/>
</dbReference>
<gene>
    <name evidence="3" type="ORF">C7B46_21075</name>
</gene>
<dbReference type="CDD" id="cd21631">
    <property type="entry name" value="RHH_CopG_NikR-like"/>
    <property type="match status" value="1"/>
</dbReference>
<organism evidence="3 4">
    <name type="scientific">Sulfobacillus benefaciens</name>
    <dbReference type="NCBI Taxonomy" id="453960"/>
    <lineage>
        <taxon>Bacteria</taxon>
        <taxon>Bacillati</taxon>
        <taxon>Bacillota</taxon>
        <taxon>Clostridia</taxon>
        <taxon>Eubacteriales</taxon>
        <taxon>Clostridiales Family XVII. Incertae Sedis</taxon>
        <taxon>Sulfobacillus</taxon>
    </lineage>
</organism>
<accession>A0A2T2WQA8</accession>
<feature type="domain" description="Ribbon-helix-helix protein CopG" evidence="2">
    <location>
        <begin position="46"/>
        <end position="81"/>
    </location>
</feature>
<name>A0A2T2WQA8_9FIRM</name>